<evidence type="ECO:0000256" key="11">
    <source>
        <dbReference type="ARBA" id="ARBA00022968"/>
    </source>
</evidence>
<evidence type="ECO:0000256" key="10">
    <source>
        <dbReference type="ARBA" id="ARBA00022824"/>
    </source>
</evidence>
<keyword evidence="8" id="KW-0812">Transmembrane</keyword>
<dbReference type="AlphaFoldDB" id="A0ABC9EY83"/>
<dbReference type="Pfam" id="PF10502">
    <property type="entry name" value="Peptidase_S26"/>
    <property type="match status" value="1"/>
</dbReference>
<evidence type="ECO:0000256" key="14">
    <source>
        <dbReference type="ARBA" id="ARBA00033305"/>
    </source>
</evidence>
<comment type="function">
    <text evidence="15">Catalytic component of the signal peptidase complex (SPC) which catalyzes the cleavage of N-terminal signal sequences from nascent proteins as they are translocated into the lumen of the endoplasmic reticulum. Specifically cleaves N-terminal signal peptides that contain a hydrophobic alpha-helix (h-region) shorter than 18-20 amino acids.</text>
</comment>
<name>A0ABC9EY83_9POAL</name>
<dbReference type="SUPFAM" id="SSF51306">
    <property type="entry name" value="LexA/Signal peptidase"/>
    <property type="match status" value="1"/>
</dbReference>
<evidence type="ECO:0000313" key="17">
    <source>
        <dbReference type="EMBL" id="CAL5064845.1"/>
    </source>
</evidence>
<keyword evidence="11" id="KW-0735">Signal-anchor</keyword>
<dbReference type="GO" id="GO:0009003">
    <property type="term" value="F:signal peptidase activity"/>
    <property type="evidence" value="ECO:0007669"/>
    <property type="project" value="UniProtKB-EC"/>
</dbReference>
<keyword evidence="12" id="KW-1133">Transmembrane helix</keyword>
<comment type="similarity">
    <text evidence="3">Belongs to the peptidase S26B family.</text>
</comment>
<evidence type="ECO:0000256" key="5">
    <source>
        <dbReference type="ARBA" id="ARBA00019685"/>
    </source>
</evidence>
<evidence type="ECO:0000256" key="8">
    <source>
        <dbReference type="ARBA" id="ARBA00022692"/>
    </source>
</evidence>
<dbReference type="CDD" id="cd06530">
    <property type="entry name" value="S26_SPase_I"/>
    <property type="match status" value="1"/>
</dbReference>
<sequence length="185" mass="19492">MDSGGATRRLLGPRGALSELILLGLLLAHALMAYTVASAAAGAGLTPRVVVSGSMEPAFKRGDLLLFRKMSDGRGDPIRAGDIVLYEPAYGDIPVVHRVIKVHERREEGGGADILTKGDANGVDDSAAFMYGDEPCLQRHHVMAKAVGYLPNAGWFSIAVEEKGPVVRTVVVGALSLGLLVNALY</sequence>
<reference evidence="17" key="1">
    <citation type="submission" date="2024-10" db="EMBL/GenBank/DDBJ databases">
        <authorList>
            <person name="Ryan C."/>
        </authorList>
    </citation>
    <scope>NUCLEOTIDE SEQUENCE [LARGE SCALE GENOMIC DNA]</scope>
</reference>
<keyword evidence="7" id="KW-0645">Protease</keyword>
<dbReference type="PROSITE" id="PS00501">
    <property type="entry name" value="SPASE_I_1"/>
    <property type="match status" value="1"/>
</dbReference>
<gene>
    <name evidence="17" type="ORF">URODEC1_LOCUS99694</name>
</gene>
<dbReference type="Gene3D" id="2.10.109.10">
    <property type="entry name" value="Umud Fragment, subunit A"/>
    <property type="match status" value="1"/>
</dbReference>
<dbReference type="PANTHER" id="PTHR10806:SF6">
    <property type="entry name" value="SIGNAL PEPTIDASE COMPLEX CATALYTIC SUBUNIT SEC11"/>
    <property type="match status" value="1"/>
</dbReference>
<evidence type="ECO:0000259" key="16">
    <source>
        <dbReference type="Pfam" id="PF10502"/>
    </source>
</evidence>
<accession>A0ABC9EY83</accession>
<dbReference type="InterPro" id="IPR019533">
    <property type="entry name" value="Peptidase_S26"/>
</dbReference>
<evidence type="ECO:0000256" key="2">
    <source>
        <dbReference type="ARBA" id="ARBA00004648"/>
    </source>
</evidence>
<keyword evidence="10" id="KW-0256">Endoplasmic reticulum</keyword>
<dbReference type="InterPro" id="IPR019756">
    <property type="entry name" value="Pept_S26A_signal_pept_1_Ser-AS"/>
</dbReference>
<proteinExistence type="inferred from homology"/>
<evidence type="ECO:0000256" key="12">
    <source>
        <dbReference type="ARBA" id="ARBA00022989"/>
    </source>
</evidence>
<dbReference type="InterPro" id="IPR036286">
    <property type="entry name" value="LexA/Signal_pep-like_sf"/>
</dbReference>
<dbReference type="GO" id="GO:0006508">
    <property type="term" value="P:proteolysis"/>
    <property type="evidence" value="ECO:0007669"/>
    <property type="project" value="UniProtKB-KW"/>
</dbReference>
<dbReference type="GO" id="GO:0005789">
    <property type="term" value="C:endoplasmic reticulum membrane"/>
    <property type="evidence" value="ECO:0007669"/>
    <property type="project" value="UniProtKB-SubCell"/>
</dbReference>
<dbReference type="EC" id="3.4.21.89" evidence="4"/>
<evidence type="ECO:0000256" key="1">
    <source>
        <dbReference type="ARBA" id="ARBA00000677"/>
    </source>
</evidence>
<dbReference type="EMBL" id="OZ075115">
    <property type="protein sequence ID" value="CAL5064845.1"/>
    <property type="molecule type" value="Genomic_DNA"/>
</dbReference>
<keyword evidence="13" id="KW-0472">Membrane</keyword>
<evidence type="ECO:0000256" key="3">
    <source>
        <dbReference type="ARBA" id="ARBA00011035"/>
    </source>
</evidence>
<dbReference type="Proteomes" id="UP001497457">
    <property type="component" value="Chromosome 5rd"/>
</dbReference>
<keyword evidence="18" id="KW-1185">Reference proteome</keyword>
<dbReference type="PRINTS" id="PR00728">
    <property type="entry name" value="SIGNALPTASE"/>
</dbReference>
<evidence type="ECO:0000256" key="15">
    <source>
        <dbReference type="ARBA" id="ARBA00045533"/>
    </source>
</evidence>
<dbReference type="InterPro" id="IPR001733">
    <property type="entry name" value="Peptidase_S26B"/>
</dbReference>
<dbReference type="NCBIfam" id="TIGR02228">
    <property type="entry name" value="sigpep_I_arch"/>
    <property type="match status" value="1"/>
</dbReference>
<evidence type="ECO:0000256" key="7">
    <source>
        <dbReference type="ARBA" id="ARBA00022670"/>
    </source>
</evidence>
<evidence type="ECO:0000256" key="9">
    <source>
        <dbReference type="ARBA" id="ARBA00022801"/>
    </source>
</evidence>
<evidence type="ECO:0000256" key="6">
    <source>
        <dbReference type="ARBA" id="ARBA00021755"/>
    </source>
</evidence>
<feature type="domain" description="Peptidase S26" evidence="16">
    <location>
        <begin position="30"/>
        <end position="100"/>
    </location>
</feature>
<evidence type="ECO:0000256" key="13">
    <source>
        <dbReference type="ARBA" id="ARBA00023136"/>
    </source>
</evidence>
<evidence type="ECO:0000313" key="18">
    <source>
        <dbReference type="Proteomes" id="UP001497457"/>
    </source>
</evidence>
<comment type="catalytic activity">
    <reaction evidence="1">
        <text>Cleavage of hydrophobic, N-terminal signal or leader sequences from secreted and periplasmic proteins.</text>
        <dbReference type="EC" id="3.4.21.89"/>
    </reaction>
</comment>
<keyword evidence="9" id="KW-0378">Hydrolase</keyword>
<evidence type="ECO:0000256" key="4">
    <source>
        <dbReference type="ARBA" id="ARBA00013208"/>
    </source>
</evidence>
<protein>
    <recommendedName>
        <fullName evidence="5">Signal peptidase complex catalytic subunit SEC11</fullName>
        <ecNumber evidence="4">3.4.21.89</ecNumber>
    </recommendedName>
    <alternativeName>
        <fullName evidence="14">Signal peptidase I</fullName>
    </alternativeName>
    <alternativeName>
        <fullName evidence="6">Signal peptidase complex catalytic subunit sec11</fullName>
    </alternativeName>
</protein>
<comment type="subcellular location">
    <subcellularLocation>
        <location evidence="2">Endoplasmic reticulum membrane</location>
        <topology evidence="2">Single-pass type II membrane protein</topology>
    </subcellularLocation>
</comment>
<dbReference type="PANTHER" id="PTHR10806">
    <property type="entry name" value="SIGNAL PEPTIDASE COMPLEX CATALYTIC SUBUNIT SEC11"/>
    <property type="match status" value="1"/>
</dbReference>
<organism evidence="17 18">
    <name type="scientific">Urochloa decumbens</name>
    <dbReference type="NCBI Taxonomy" id="240449"/>
    <lineage>
        <taxon>Eukaryota</taxon>
        <taxon>Viridiplantae</taxon>
        <taxon>Streptophyta</taxon>
        <taxon>Embryophyta</taxon>
        <taxon>Tracheophyta</taxon>
        <taxon>Spermatophyta</taxon>
        <taxon>Magnoliopsida</taxon>
        <taxon>Liliopsida</taxon>
        <taxon>Poales</taxon>
        <taxon>Poaceae</taxon>
        <taxon>PACMAD clade</taxon>
        <taxon>Panicoideae</taxon>
        <taxon>Panicodae</taxon>
        <taxon>Paniceae</taxon>
        <taxon>Melinidinae</taxon>
        <taxon>Urochloa</taxon>
    </lineage>
</organism>